<organism evidence="1">
    <name type="scientific">Arundo donax</name>
    <name type="common">Giant reed</name>
    <name type="synonym">Donax arundinaceus</name>
    <dbReference type="NCBI Taxonomy" id="35708"/>
    <lineage>
        <taxon>Eukaryota</taxon>
        <taxon>Viridiplantae</taxon>
        <taxon>Streptophyta</taxon>
        <taxon>Embryophyta</taxon>
        <taxon>Tracheophyta</taxon>
        <taxon>Spermatophyta</taxon>
        <taxon>Magnoliopsida</taxon>
        <taxon>Liliopsida</taxon>
        <taxon>Poales</taxon>
        <taxon>Poaceae</taxon>
        <taxon>PACMAD clade</taxon>
        <taxon>Arundinoideae</taxon>
        <taxon>Arundineae</taxon>
        <taxon>Arundo</taxon>
    </lineage>
</organism>
<evidence type="ECO:0000313" key="1">
    <source>
        <dbReference type="EMBL" id="JAD94241.1"/>
    </source>
</evidence>
<proteinExistence type="predicted"/>
<accession>A0A0A9E2G4</accession>
<dbReference type="EMBL" id="GBRH01203654">
    <property type="protein sequence ID" value="JAD94241.1"/>
    <property type="molecule type" value="Transcribed_RNA"/>
</dbReference>
<reference evidence="1" key="1">
    <citation type="submission" date="2014-09" db="EMBL/GenBank/DDBJ databases">
        <authorList>
            <person name="Magalhaes I.L.F."/>
            <person name="Oliveira U."/>
            <person name="Santos F.R."/>
            <person name="Vidigal T.H.D.A."/>
            <person name="Brescovit A.D."/>
            <person name="Santos A.J."/>
        </authorList>
    </citation>
    <scope>NUCLEOTIDE SEQUENCE</scope>
    <source>
        <tissue evidence="1">Shoot tissue taken approximately 20 cm above the soil surface</tissue>
    </source>
</reference>
<dbReference type="AlphaFoldDB" id="A0A0A9E2G4"/>
<reference evidence="1" key="2">
    <citation type="journal article" date="2015" name="Data Brief">
        <title>Shoot transcriptome of the giant reed, Arundo donax.</title>
        <authorList>
            <person name="Barrero R.A."/>
            <person name="Guerrero F.D."/>
            <person name="Moolhuijzen P."/>
            <person name="Goolsby J.A."/>
            <person name="Tidwell J."/>
            <person name="Bellgard S.E."/>
            <person name="Bellgard M.I."/>
        </authorList>
    </citation>
    <scope>NUCLEOTIDE SEQUENCE</scope>
    <source>
        <tissue evidence="1">Shoot tissue taken approximately 20 cm above the soil surface</tissue>
    </source>
</reference>
<sequence>MNCVPILWVLQVYNYLHAYCSNVYWTTGRVRQLLLRQIFSSFWRRLT</sequence>
<protein>
    <submittedName>
        <fullName evidence="1">Uncharacterized protein</fullName>
    </submittedName>
</protein>
<name>A0A0A9E2G4_ARUDO</name>